<evidence type="ECO:0000313" key="3">
    <source>
        <dbReference type="RefSeq" id="XP_035579866.1"/>
    </source>
</evidence>
<feature type="compositionally biased region" description="Polar residues" evidence="1">
    <location>
        <begin position="334"/>
        <end position="344"/>
    </location>
</feature>
<accession>A0A6P9F335</accession>
<proteinExistence type="predicted"/>
<name>A0A6P9F335_ZALCA</name>
<feature type="region of interest" description="Disordered" evidence="1">
    <location>
        <begin position="156"/>
        <end position="188"/>
    </location>
</feature>
<dbReference type="RefSeq" id="XP_035579866.1">
    <property type="nucleotide sequence ID" value="XM_035723973.1"/>
</dbReference>
<feature type="region of interest" description="Disordered" evidence="1">
    <location>
        <begin position="22"/>
        <end position="114"/>
    </location>
</feature>
<protein>
    <submittedName>
        <fullName evidence="3">Collagen alpha-2(I) chain-like</fullName>
    </submittedName>
</protein>
<feature type="region of interest" description="Disordered" evidence="1">
    <location>
        <begin position="508"/>
        <end position="531"/>
    </location>
</feature>
<feature type="compositionally biased region" description="Gly residues" evidence="1">
    <location>
        <begin position="174"/>
        <end position="184"/>
    </location>
</feature>
<keyword evidence="2" id="KW-1185">Reference proteome</keyword>
<reference evidence="3" key="1">
    <citation type="submission" date="2025-08" db="UniProtKB">
        <authorList>
            <consortium name="RefSeq"/>
        </authorList>
    </citation>
    <scope>IDENTIFICATION</scope>
    <source>
        <tissue evidence="3">Blood</tissue>
    </source>
</reference>
<organism evidence="2 3">
    <name type="scientific">Zalophus californianus</name>
    <name type="common">California sealion</name>
    <dbReference type="NCBI Taxonomy" id="9704"/>
    <lineage>
        <taxon>Eukaryota</taxon>
        <taxon>Metazoa</taxon>
        <taxon>Chordata</taxon>
        <taxon>Craniata</taxon>
        <taxon>Vertebrata</taxon>
        <taxon>Euteleostomi</taxon>
        <taxon>Mammalia</taxon>
        <taxon>Eutheria</taxon>
        <taxon>Laurasiatheria</taxon>
        <taxon>Carnivora</taxon>
        <taxon>Caniformia</taxon>
        <taxon>Pinnipedia</taxon>
        <taxon>Otariidae</taxon>
        <taxon>Zalophus</taxon>
    </lineage>
</organism>
<sequence>MRSSFCAQLGTRWVQLRKRTAGEELGLPGTQQASAGPSARGFPKQGLAPGPGRLGPERPRKVRNAADRAAPGAKVRPAGSKGRGFQRRTRAPGPAGPQTLGLPASRTQVPPPGQAAAIAPNSLSFPKLLTIIFSLIRGPLGAALAPRRQECKPKSFAGGLEMGSRLTSGPRWAGNGGLGPAGAGRGRRNSERGEFLSVWLPSLASPARAPPPPGPARRGFRSLSFPYRLFRTLRRRPDHGPNKLKTSTSVEHLHSLPQSLGSKFQSEAATCSLPSFSGWIAAFRDLLPAAPGPRAPQRVPSLPPPTPDPVVSGCWVSGPSGAAQTEGSRKRGPQTPSCRAQSHPENPGGEADQGLWGVPLTGVAKKSSRATGSAGALGFLVTMATQEFPSNARQQCGARRTIVLSPRVPRLARLYFLLSLWAFPSLPRGFNPAGTDKLPAFLKRRRKSRFSAISAGPQAQPETARHRGVCLSARLPAGPRLSRVNWKIAGSALDQCEGALWRGLPGGPDLSAISQDPVPEQLHRAPPEWAR</sequence>
<dbReference type="AlphaFoldDB" id="A0A6P9F335"/>
<evidence type="ECO:0000256" key="1">
    <source>
        <dbReference type="SAM" id="MobiDB-lite"/>
    </source>
</evidence>
<dbReference type="KEGG" id="zca:113913035"/>
<dbReference type="Proteomes" id="UP000515165">
    <property type="component" value="Chromosome 14"/>
</dbReference>
<dbReference type="GeneID" id="113913035"/>
<evidence type="ECO:0000313" key="2">
    <source>
        <dbReference type="Proteomes" id="UP000515165"/>
    </source>
</evidence>
<feature type="region of interest" description="Disordered" evidence="1">
    <location>
        <begin position="292"/>
        <end position="356"/>
    </location>
</feature>
<gene>
    <name evidence="3" type="primary">LOC113913035</name>
</gene>
<feature type="compositionally biased region" description="Basic and acidic residues" evidence="1">
    <location>
        <begin position="521"/>
        <end position="531"/>
    </location>
</feature>